<keyword evidence="1" id="KW-0472">Membrane</keyword>
<protein>
    <submittedName>
        <fullName evidence="2">Uncharacterized protein</fullName>
    </submittedName>
</protein>
<dbReference type="Proteomes" id="UP000639396">
    <property type="component" value="Unassembled WGS sequence"/>
</dbReference>
<evidence type="ECO:0000313" key="2">
    <source>
        <dbReference type="EMBL" id="MBD2862480.1"/>
    </source>
</evidence>
<reference evidence="2" key="1">
    <citation type="submission" date="2020-09" db="EMBL/GenBank/DDBJ databases">
        <title>A novel bacterium of genus Paenibacillus, isolated from South China Sea.</title>
        <authorList>
            <person name="Huang H."/>
            <person name="Mo K."/>
            <person name="Hu Y."/>
        </authorList>
    </citation>
    <scope>NUCLEOTIDE SEQUENCE</scope>
    <source>
        <strain evidence="2">IB182363</strain>
    </source>
</reference>
<evidence type="ECO:0000256" key="1">
    <source>
        <dbReference type="SAM" id="Phobius"/>
    </source>
</evidence>
<sequence length="68" mass="8026">MVIPTEASIGWFIGSFVLLFVLCTVLEVRFRKKIRLGLVDESKFSPERRAEIKRIRERMEKKTKDNVN</sequence>
<name>A0A927CAT3_9BACL</name>
<keyword evidence="3" id="KW-1185">Reference proteome</keyword>
<proteinExistence type="predicted"/>
<gene>
    <name evidence="2" type="ORF">IDH45_10845</name>
</gene>
<feature type="transmembrane region" description="Helical" evidence="1">
    <location>
        <begin position="6"/>
        <end position="26"/>
    </location>
</feature>
<dbReference type="RefSeq" id="WP_190927455.1">
    <property type="nucleotide sequence ID" value="NZ_JACXJA010000012.1"/>
</dbReference>
<dbReference type="AlphaFoldDB" id="A0A927CAT3"/>
<keyword evidence="1" id="KW-0812">Transmembrane</keyword>
<comment type="caution">
    <text evidence="2">The sequence shown here is derived from an EMBL/GenBank/DDBJ whole genome shotgun (WGS) entry which is preliminary data.</text>
</comment>
<accession>A0A927CAT3</accession>
<keyword evidence="1" id="KW-1133">Transmembrane helix</keyword>
<dbReference type="EMBL" id="JACXJA010000012">
    <property type="protein sequence ID" value="MBD2862480.1"/>
    <property type="molecule type" value="Genomic_DNA"/>
</dbReference>
<evidence type="ECO:0000313" key="3">
    <source>
        <dbReference type="Proteomes" id="UP000639396"/>
    </source>
</evidence>
<organism evidence="2 3">
    <name type="scientific">Paenibacillus oceani</name>
    <dbReference type="NCBI Taxonomy" id="2772510"/>
    <lineage>
        <taxon>Bacteria</taxon>
        <taxon>Bacillati</taxon>
        <taxon>Bacillota</taxon>
        <taxon>Bacilli</taxon>
        <taxon>Bacillales</taxon>
        <taxon>Paenibacillaceae</taxon>
        <taxon>Paenibacillus</taxon>
    </lineage>
</organism>